<dbReference type="EMBL" id="CP002631">
    <property type="protein sequence ID" value="AEB13515.1"/>
    <property type="molecule type" value="Genomic_DNA"/>
</dbReference>
<dbReference type="KEGG" id="tsu:Tresu_0574"/>
<dbReference type="GO" id="GO:0005829">
    <property type="term" value="C:cytosol"/>
    <property type="evidence" value="ECO:0007669"/>
    <property type="project" value="TreeGrafter"/>
</dbReference>
<dbReference type="PROSITE" id="PS50943">
    <property type="entry name" value="HTH_CROC1"/>
    <property type="match status" value="1"/>
</dbReference>
<protein>
    <submittedName>
        <fullName evidence="3">Helix-turn-helix domain protein</fullName>
    </submittedName>
</protein>
<dbReference type="HOGENOM" id="CLU_174890_0_0_12"/>
<feature type="domain" description="HTH cro/C1-type" evidence="2">
    <location>
        <begin position="14"/>
        <end position="68"/>
    </location>
</feature>
<evidence type="ECO:0000256" key="1">
    <source>
        <dbReference type="ARBA" id="ARBA00023125"/>
    </source>
</evidence>
<proteinExistence type="predicted"/>
<reference evidence="3 4" key="1">
    <citation type="journal article" date="2011" name="Stand. Genomic Sci.">
        <title>Complete genome sequence of Treponema succinifaciens type strain (6091).</title>
        <authorList>
            <person name="Han C."/>
            <person name="Gronow S."/>
            <person name="Teshima H."/>
            <person name="Lapidus A."/>
            <person name="Nolan M."/>
            <person name="Lucas S."/>
            <person name="Hammon N."/>
            <person name="Deshpande S."/>
            <person name="Cheng J.F."/>
            <person name="Zeytun A."/>
            <person name="Tapia R."/>
            <person name="Goodwin L."/>
            <person name="Pitluck S."/>
            <person name="Liolios K."/>
            <person name="Pagani I."/>
            <person name="Ivanova N."/>
            <person name="Mavromatis K."/>
            <person name="Mikhailova N."/>
            <person name="Huntemann M."/>
            <person name="Pati A."/>
            <person name="Chen A."/>
            <person name="Palaniappan K."/>
            <person name="Land M."/>
            <person name="Hauser L."/>
            <person name="Brambilla E.M."/>
            <person name="Rohde M."/>
            <person name="Goker M."/>
            <person name="Woyke T."/>
            <person name="Bristow J."/>
            <person name="Eisen J.A."/>
            <person name="Markowitz V."/>
            <person name="Hugenholtz P."/>
            <person name="Kyrpides N.C."/>
            <person name="Klenk H.P."/>
            <person name="Detter J.C."/>
        </authorList>
    </citation>
    <scope>NUCLEOTIDE SEQUENCE [LARGE SCALE GENOMIC DNA]</scope>
    <source>
        <strain evidence="4">ATCC 33096 / DSM 2489 / 6091</strain>
    </source>
</reference>
<dbReference type="STRING" id="869209.Tresu_0574"/>
<dbReference type="Gene3D" id="1.10.260.40">
    <property type="entry name" value="lambda repressor-like DNA-binding domains"/>
    <property type="match status" value="1"/>
</dbReference>
<keyword evidence="1" id="KW-0238">DNA-binding</keyword>
<organism evidence="3 4">
    <name type="scientific">Treponema succinifaciens (strain ATCC 33096 / DSM 2489 / 6091)</name>
    <dbReference type="NCBI Taxonomy" id="869209"/>
    <lineage>
        <taxon>Bacteria</taxon>
        <taxon>Pseudomonadati</taxon>
        <taxon>Spirochaetota</taxon>
        <taxon>Spirochaetia</taxon>
        <taxon>Spirochaetales</taxon>
        <taxon>Treponemataceae</taxon>
        <taxon>Treponema</taxon>
    </lineage>
</organism>
<accession>F2NRH3</accession>
<dbReference type="CDD" id="cd00093">
    <property type="entry name" value="HTH_XRE"/>
    <property type="match status" value="1"/>
</dbReference>
<dbReference type="SUPFAM" id="SSF47413">
    <property type="entry name" value="lambda repressor-like DNA-binding domains"/>
    <property type="match status" value="1"/>
</dbReference>
<evidence type="ECO:0000313" key="4">
    <source>
        <dbReference type="Proteomes" id="UP000006852"/>
    </source>
</evidence>
<evidence type="ECO:0000313" key="3">
    <source>
        <dbReference type="EMBL" id="AEB13515.1"/>
    </source>
</evidence>
<dbReference type="eggNOG" id="ENOG502ZW9J">
    <property type="taxonomic scope" value="Bacteria"/>
</dbReference>
<sequence>MTNEEIHRYVIEKIRLARISKGLSQLEVCTRGNFSQSFYTHVESGRNQPSLMTIIRIAEVLETNPREFFPESEIKSKSEIKKEIAALLEAL</sequence>
<dbReference type="InterPro" id="IPR010982">
    <property type="entry name" value="Lambda_DNA-bd_dom_sf"/>
</dbReference>
<dbReference type="GO" id="GO:0003700">
    <property type="term" value="F:DNA-binding transcription factor activity"/>
    <property type="evidence" value="ECO:0007669"/>
    <property type="project" value="TreeGrafter"/>
</dbReference>
<gene>
    <name evidence="3" type="ordered locus">Tresu_0574</name>
</gene>
<dbReference type="InterPro" id="IPR050807">
    <property type="entry name" value="TransReg_Diox_bact_type"/>
</dbReference>
<dbReference type="GO" id="GO:0003677">
    <property type="term" value="F:DNA binding"/>
    <property type="evidence" value="ECO:0007669"/>
    <property type="project" value="UniProtKB-KW"/>
</dbReference>
<name>F2NRH3_TRES6</name>
<dbReference type="GeneID" id="302997777"/>
<dbReference type="Pfam" id="PF01381">
    <property type="entry name" value="HTH_3"/>
    <property type="match status" value="1"/>
</dbReference>
<dbReference type="RefSeq" id="WP_013700822.1">
    <property type="nucleotide sequence ID" value="NC_015385.1"/>
</dbReference>
<dbReference type="OrthoDB" id="1446758at2"/>
<dbReference type="PANTHER" id="PTHR46797:SF2">
    <property type="entry name" value="TRANSCRIPTIONAL REGULATOR"/>
    <property type="match status" value="1"/>
</dbReference>
<dbReference type="Proteomes" id="UP000006852">
    <property type="component" value="Chromosome"/>
</dbReference>
<reference evidence="4" key="2">
    <citation type="submission" date="2011-04" db="EMBL/GenBank/DDBJ databases">
        <title>The complete genome of chromosome of Treponema succinifaciens DSM 2489.</title>
        <authorList>
            <person name="Lucas S."/>
            <person name="Copeland A."/>
            <person name="Lapidus A."/>
            <person name="Bruce D."/>
            <person name="Goodwin L."/>
            <person name="Pitluck S."/>
            <person name="Peters L."/>
            <person name="Kyrpides N."/>
            <person name="Mavromatis K."/>
            <person name="Ivanova N."/>
            <person name="Ovchinnikova G."/>
            <person name="Teshima H."/>
            <person name="Detter J.C."/>
            <person name="Tapia R."/>
            <person name="Han C."/>
            <person name="Land M."/>
            <person name="Hauser L."/>
            <person name="Markowitz V."/>
            <person name="Cheng J.-F."/>
            <person name="Hugenholtz P."/>
            <person name="Woyke T."/>
            <person name="Wu D."/>
            <person name="Gronow S."/>
            <person name="Wellnitz S."/>
            <person name="Brambilla E."/>
            <person name="Klenk H.-P."/>
            <person name="Eisen J.A."/>
        </authorList>
    </citation>
    <scope>NUCLEOTIDE SEQUENCE [LARGE SCALE GENOMIC DNA]</scope>
    <source>
        <strain evidence="4">ATCC 33096 / DSM 2489 / 6091</strain>
    </source>
</reference>
<keyword evidence="4" id="KW-1185">Reference proteome</keyword>
<evidence type="ECO:0000259" key="2">
    <source>
        <dbReference type="PROSITE" id="PS50943"/>
    </source>
</evidence>
<dbReference type="AlphaFoldDB" id="F2NRH3"/>
<dbReference type="InterPro" id="IPR001387">
    <property type="entry name" value="Cro/C1-type_HTH"/>
</dbReference>
<dbReference type="SMART" id="SM00530">
    <property type="entry name" value="HTH_XRE"/>
    <property type="match status" value="1"/>
</dbReference>
<dbReference type="PANTHER" id="PTHR46797">
    <property type="entry name" value="HTH-TYPE TRANSCRIPTIONAL REGULATOR"/>
    <property type="match status" value="1"/>
</dbReference>